<sequence>MHEYVVVTLVLVAFALAEAIRGGLLNKRAEVSDDIKVEAVSTLVLFIFTQPGILLATYVLLHLALPAYEGAFAHVPVYLQVLCFLVFDDMTQYWWHRLSHSVPALYNLHRAHHNAGYMSVRIVYRNNLFYYLMMPSIWCSGALIYFGFGDVYAGYLIVKLSVIIGAHSEWKWDSALYKYRWLHISAWIIERTISTPSTHSAHHGLRSDDDVTHYKGNYGNLLFLWDVLFGTAKITRRYPKEYGVWGMRYSNWKEQLIWPIYTTPKDSQKEPE</sequence>
<feature type="transmembrane region" description="Helical" evidence="1">
    <location>
        <begin position="43"/>
        <end position="65"/>
    </location>
</feature>
<evidence type="ECO:0000313" key="4">
    <source>
        <dbReference type="Proteomes" id="UP000275281"/>
    </source>
</evidence>
<keyword evidence="1" id="KW-0472">Membrane</keyword>
<evidence type="ECO:0000313" key="3">
    <source>
        <dbReference type="EMBL" id="RPJ64855.1"/>
    </source>
</evidence>
<organism evidence="3 4">
    <name type="scientific">Alteromonas sediminis</name>
    <dbReference type="NCBI Taxonomy" id="2259342"/>
    <lineage>
        <taxon>Bacteria</taxon>
        <taxon>Pseudomonadati</taxon>
        <taxon>Pseudomonadota</taxon>
        <taxon>Gammaproteobacteria</taxon>
        <taxon>Alteromonadales</taxon>
        <taxon>Alteromonadaceae</taxon>
        <taxon>Alteromonas/Salinimonas group</taxon>
        <taxon>Alteromonas</taxon>
    </lineage>
</organism>
<dbReference type="EMBL" id="RPOK01000007">
    <property type="protein sequence ID" value="RPJ64855.1"/>
    <property type="molecule type" value="Genomic_DNA"/>
</dbReference>
<name>A0A3N5Y8R4_9ALTE</name>
<dbReference type="Proteomes" id="UP000275281">
    <property type="component" value="Unassembled WGS sequence"/>
</dbReference>
<keyword evidence="4" id="KW-1185">Reference proteome</keyword>
<protein>
    <submittedName>
        <fullName evidence="3">Fatty acid hydroxylase family protein</fullName>
    </submittedName>
</protein>
<keyword evidence="1" id="KW-0812">Transmembrane</keyword>
<accession>A0A3N5Y8R4</accession>
<feature type="transmembrane region" description="Helical" evidence="1">
    <location>
        <begin position="128"/>
        <end position="146"/>
    </location>
</feature>
<dbReference type="AlphaFoldDB" id="A0A3N5Y8R4"/>
<comment type="caution">
    <text evidence="3">The sequence shown here is derived from an EMBL/GenBank/DDBJ whole genome shotgun (WGS) entry which is preliminary data.</text>
</comment>
<dbReference type="GO" id="GO:0008610">
    <property type="term" value="P:lipid biosynthetic process"/>
    <property type="evidence" value="ECO:0007669"/>
    <property type="project" value="InterPro"/>
</dbReference>
<dbReference type="InterPro" id="IPR006694">
    <property type="entry name" value="Fatty_acid_hydroxylase"/>
</dbReference>
<proteinExistence type="predicted"/>
<evidence type="ECO:0000256" key="1">
    <source>
        <dbReference type="SAM" id="Phobius"/>
    </source>
</evidence>
<dbReference type="RefSeq" id="WP_124029377.1">
    <property type="nucleotide sequence ID" value="NZ_JBHRSN010000012.1"/>
</dbReference>
<keyword evidence="1" id="KW-1133">Transmembrane helix</keyword>
<evidence type="ECO:0000259" key="2">
    <source>
        <dbReference type="Pfam" id="PF04116"/>
    </source>
</evidence>
<dbReference type="OrthoDB" id="9770329at2"/>
<dbReference type="Pfam" id="PF04116">
    <property type="entry name" value="FA_hydroxylase"/>
    <property type="match status" value="1"/>
</dbReference>
<reference evidence="3 4" key="1">
    <citation type="submission" date="2018-11" db="EMBL/GenBank/DDBJ databases">
        <authorList>
            <person name="Ye M.-Q."/>
            <person name="Du Z.-J."/>
        </authorList>
    </citation>
    <scope>NUCLEOTIDE SEQUENCE [LARGE SCALE GENOMIC DNA]</scope>
    <source>
        <strain evidence="3 4">U0105</strain>
    </source>
</reference>
<feature type="domain" description="Fatty acid hydroxylase" evidence="2">
    <location>
        <begin position="82"/>
        <end position="231"/>
    </location>
</feature>
<dbReference type="GO" id="GO:0005506">
    <property type="term" value="F:iron ion binding"/>
    <property type="evidence" value="ECO:0007669"/>
    <property type="project" value="InterPro"/>
</dbReference>
<dbReference type="GO" id="GO:0016491">
    <property type="term" value="F:oxidoreductase activity"/>
    <property type="evidence" value="ECO:0007669"/>
    <property type="project" value="InterPro"/>
</dbReference>
<gene>
    <name evidence="3" type="ORF">DRW07_18200</name>
</gene>